<gene>
    <name evidence="1" type="ORF">GAO09_04520</name>
</gene>
<protein>
    <submittedName>
        <fullName evidence="1">Uncharacterized protein</fullName>
    </submittedName>
</protein>
<name>A0A6A8A3I3_9HYPH</name>
<accession>A0A6A8A3I3</accession>
<sequence length="179" mass="19497">MLSTPITFSDGSNPVGIWLELHSSERQWRNTYLDFLNNPASNPEIALRAIASQHAVLSNLSGFPAERWRQLCDGQGWTPLGCSALSWCGSTVNLGEIVERAKIIDWKISPEIGGDFAALMINPAAIPSASLSALLRAGWDDFAIALVVASRPAATAPEFDERDRSLLGPLVRQILELRT</sequence>
<dbReference type="Proteomes" id="UP000435138">
    <property type="component" value="Unassembled WGS sequence"/>
</dbReference>
<comment type="caution">
    <text evidence="1">The sequence shown here is derived from an EMBL/GenBank/DDBJ whole genome shotgun (WGS) entry which is preliminary data.</text>
</comment>
<dbReference type="EMBL" id="WIXI01000029">
    <property type="protein sequence ID" value="MQY45329.1"/>
    <property type="molecule type" value="Genomic_DNA"/>
</dbReference>
<dbReference type="AlphaFoldDB" id="A0A6A8A3I3"/>
<dbReference type="RefSeq" id="WP_153352860.1">
    <property type="nucleotide sequence ID" value="NZ_WIXI01000029.1"/>
</dbReference>
<evidence type="ECO:0000313" key="2">
    <source>
        <dbReference type="Proteomes" id="UP000435138"/>
    </source>
</evidence>
<keyword evidence="2" id="KW-1185">Reference proteome</keyword>
<organism evidence="1 2">
    <name type="scientific">Endobacterium cereale</name>
    <dbReference type="NCBI Taxonomy" id="2663029"/>
    <lineage>
        <taxon>Bacteria</taxon>
        <taxon>Pseudomonadati</taxon>
        <taxon>Pseudomonadota</taxon>
        <taxon>Alphaproteobacteria</taxon>
        <taxon>Hyphomicrobiales</taxon>
        <taxon>Rhizobiaceae</taxon>
        <taxon>Endobacterium</taxon>
    </lineage>
</organism>
<reference evidence="1 2" key="1">
    <citation type="submission" date="2019-11" db="EMBL/GenBank/DDBJ databases">
        <title>Genome analysis of Rhizobacterium cereale a novel genus and species isolated from maize roots in North Spain.</title>
        <authorList>
            <person name="Menendez E."/>
            <person name="Flores-Felix J.D."/>
            <person name="Ramirez-Bahena M.-H."/>
            <person name="Igual J.M."/>
            <person name="Garcia-Fraile P."/>
            <person name="Peix A."/>
            <person name="Velazquez E."/>
        </authorList>
    </citation>
    <scope>NUCLEOTIDE SEQUENCE [LARGE SCALE GENOMIC DNA]</scope>
    <source>
        <strain evidence="1 2">RZME27</strain>
    </source>
</reference>
<proteinExistence type="predicted"/>
<evidence type="ECO:0000313" key="1">
    <source>
        <dbReference type="EMBL" id="MQY45329.1"/>
    </source>
</evidence>